<comment type="caution">
    <text evidence="9">The sequence shown here is derived from an EMBL/GenBank/DDBJ whole genome shotgun (WGS) entry which is preliminary data.</text>
</comment>
<evidence type="ECO:0000313" key="9">
    <source>
        <dbReference type="EMBL" id="KAK1286123.1"/>
    </source>
</evidence>
<dbReference type="PANTHER" id="PTHR31744">
    <property type="entry name" value="PROTEIN CUP-SHAPED COTYLEDON 2-RELATED"/>
    <property type="match status" value="1"/>
</dbReference>
<feature type="domain" description="NAC" evidence="7">
    <location>
        <begin position="6"/>
        <end position="169"/>
    </location>
</feature>
<reference evidence="9" key="2">
    <citation type="submission" date="2023-06" db="EMBL/GenBank/DDBJ databases">
        <authorList>
            <person name="Ma L."/>
            <person name="Liu K.-W."/>
            <person name="Li Z."/>
            <person name="Hsiao Y.-Y."/>
            <person name="Qi Y."/>
            <person name="Fu T."/>
            <person name="Tang G."/>
            <person name="Zhang D."/>
            <person name="Sun W.-H."/>
            <person name="Liu D.-K."/>
            <person name="Li Y."/>
            <person name="Chen G.-Z."/>
            <person name="Liu X.-D."/>
            <person name="Liao X.-Y."/>
            <person name="Jiang Y.-T."/>
            <person name="Yu X."/>
            <person name="Hao Y."/>
            <person name="Huang J."/>
            <person name="Zhao X.-W."/>
            <person name="Ke S."/>
            <person name="Chen Y.-Y."/>
            <person name="Wu W.-L."/>
            <person name="Hsu J.-L."/>
            <person name="Lin Y.-F."/>
            <person name="Huang M.-D."/>
            <person name="Li C.-Y."/>
            <person name="Huang L."/>
            <person name="Wang Z.-W."/>
            <person name="Zhao X."/>
            <person name="Zhong W.-Y."/>
            <person name="Peng D.-H."/>
            <person name="Ahmad S."/>
            <person name="Lan S."/>
            <person name="Zhang J.-S."/>
            <person name="Tsai W.-C."/>
            <person name="Van De Peer Y."/>
            <person name="Liu Z.-J."/>
        </authorList>
    </citation>
    <scope>NUCLEOTIDE SEQUENCE</scope>
    <source>
        <strain evidence="9">CP</strain>
        <tissue evidence="9">Leaves</tissue>
    </source>
</reference>
<gene>
    <name evidence="9" type="primary">NAC74</name>
    <name evidence="9" type="ORF">QJS10_CPB20g01296</name>
</gene>
<keyword evidence="3" id="KW-0238">DNA-binding</keyword>
<dbReference type="EMBL" id="JAUJYO010000020">
    <property type="protein sequence ID" value="KAK1286123.1"/>
    <property type="molecule type" value="Genomic_DNA"/>
</dbReference>
<evidence type="ECO:0000256" key="5">
    <source>
        <dbReference type="ARBA" id="ARBA00023242"/>
    </source>
</evidence>
<comment type="subcellular location">
    <subcellularLocation>
        <location evidence="1">Nucleus</location>
    </subcellularLocation>
</comment>
<dbReference type="PANTHER" id="PTHR31744:SF208">
    <property type="entry name" value="(WILD MALAYSIAN BANANA) HYPOTHETICAL PROTEIN"/>
    <property type="match status" value="1"/>
</dbReference>
<evidence type="ECO:0000259" key="7">
    <source>
        <dbReference type="PROSITE" id="PS51005"/>
    </source>
</evidence>
<dbReference type="PROSITE" id="PS51005">
    <property type="entry name" value="NAC"/>
    <property type="match status" value="1"/>
</dbReference>
<dbReference type="Proteomes" id="UP001180020">
    <property type="component" value="Unassembled WGS sequence"/>
</dbReference>
<protein>
    <submittedName>
        <fullName evidence="9">NAC domain-containing protein 74</fullName>
    </submittedName>
</protein>
<dbReference type="AlphaFoldDB" id="A0AAV9CAL9"/>
<evidence type="ECO:0000256" key="4">
    <source>
        <dbReference type="ARBA" id="ARBA00023163"/>
    </source>
</evidence>
<dbReference type="GO" id="GO:0005634">
    <property type="term" value="C:nucleus"/>
    <property type="evidence" value="ECO:0007669"/>
    <property type="project" value="UniProtKB-SubCell"/>
</dbReference>
<dbReference type="GO" id="GO:0006355">
    <property type="term" value="P:regulation of DNA-templated transcription"/>
    <property type="evidence" value="ECO:0007669"/>
    <property type="project" value="InterPro"/>
</dbReference>
<sequence length="576" mass="63908">MGAVSLPPGFRFHPNDEELVDYYLKRKVDGLKIELEVIPEIDLYKYDPWELPGDFIIRVRAESHQDKSFLPKRDMEWFFFCPRDRKYPNGSRTNRATTAGYWKATGKDRKVVCQSSVTALRKTLVFYRGRAPAGDRTDWVMHEYRLCEDVPQGCINFLGGYALCRVVRKTSRESKPVVCRDDLIHRELQSQVSTFIEVNPHEAGSSSCVTNNSSPITSPSEIGRGTETEPYLIEPENLLLDVPQAFPETPVIASECLYPDGLLNPFPAWTSHDNMRFSPGFPCAFEEGVPSNQLGQIGFLPPCPSPMPVMEVCGGSEDTMHQSLEWMQFQRNFNPLNAGMDSWSPTMTPLLCRQTSGDGMYAADPTSSWFPEEIRMIAITGCGGLHESPEAENSMKMRTSSTGSIPSETLLNPLLNKHPLISPSLVSNTFLKGKDLKCCYQASIDGFSATDFHRHCDFKGPCVIIGYTDGSFKFGAFSPEGYRSTDDYYDSFDAFLLYWRDGDENPVKLPKVGGSGAALFDYARGGPQFGPDGLLIGPPLSPVMGVFTGPDASSGVGDLRQAKSRLDIGFVVAVDD</sequence>
<keyword evidence="5" id="KW-0539">Nucleus</keyword>
<evidence type="ECO:0000313" key="10">
    <source>
        <dbReference type="Proteomes" id="UP001180020"/>
    </source>
</evidence>
<feature type="region of interest" description="Disordered" evidence="6">
    <location>
        <begin position="202"/>
        <end position="226"/>
    </location>
</feature>
<evidence type="ECO:0000256" key="2">
    <source>
        <dbReference type="ARBA" id="ARBA00023015"/>
    </source>
</evidence>
<dbReference type="Pfam" id="PF07534">
    <property type="entry name" value="TLD"/>
    <property type="match status" value="1"/>
</dbReference>
<dbReference type="FunFam" id="2.170.150.80:FF:000002">
    <property type="entry name" value="Nac domain-containing protein 86"/>
    <property type="match status" value="1"/>
</dbReference>
<accession>A0AAV9CAL9</accession>
<evidence type="ECO:0000256" key="3">
    <source>
        <dbReference type="ARBA" id="ARBA00023125"/>
    </source>
</evidence>
<reference evidence="9" key="1">
    <citation type="journal article" date="2023" name="Nat. Commun.">
        <title>Diploid and tetraploid genomes of Acorus and the evolution of monocots.</title>
        <authorList>
            <person name="Ma L."/>
            <person name="Liu K.W."/>
            <person name="Li Z."/>
            <person name="Hsiao Y.Y."/>
            <person name="Qi Y."/>
            <person name="Fu T."/>
            <person name="Tang G.D."/>
            <person name="Zhang D."/>
            <person name="Sun W.H."/>
            <person name="Liu D.K."/>
            <person name="Li Y."/>
            <person name="Chen G.Z."/>
            <person name="Liu X.D."/>
            <person name="Liao X.Y."/>
            <person name="Jiang Y.T."/>
            <person name="Yu X."/>
            <person name="Hao Y."/>
            <person name="Huang J."/>
            <person name="Zhao X.W."/>
            <person name="Ke S."/>
            <person name="Chen Y.Y."/>
            <person name="Wu W.L."/>
            <person name="Hsu J.L."/>
            <person name="Lin Y.F."/>
            <person name="Huang M.D."/>
            <person name="Li C.Y."/>
            <person name="Huang L."/>
            <person name="Wang Z.W."/>
            <person name="Zhao X."/>
            <person name="Zhong W.Y."/>
            <person name="Peng D.H."/>
            <person name="Ahmad S."/>
            <person name="Lan S."/>
            <person name="Zhang J.S."/>
            <person name="Tsai W.C."/>
            <person name="Van de Peer Y."/>
            <person name="Liu Z.J."/>
        </authorList>
    </citation>
    <scope>NUCLEOTIDE SEQUENCE</scope>
    <source>
        <strain evidence="9">CP</strain>
    </source>
</reference>
<evidence type="ECO:0000256" key="6">
    <source>
        <dbReference type="SAM" id="MobiDB-lite"/>
    </source>
</evidence>
<keyword evidence="4" id="KW-0804">Transcription</keyword>
<feature type="domain" description="TLDc" evidence="8">
    <location>
        <begin position="409"/>
        <end position="576"/>
    </location>
</feature>
<dbReference type="PROSITE" id="PS51886">
    <property type="entry name" value="TLDC"/>
    <property type="match status" value="1"/>
</dbReference>
<name>A0AAV9CAL9_ACOCL</name>
<feature type="compositionally biased region" description="Polar residues" evidence="6">
    <location>
        <begin position="204"/>
        <end position="220"/>
    </location>
</feature>
<dbReference type="InterPro" id="IPR036093">
    <property type="entry name" value="NAC_dom_sf"/>
</dbReference>
<dbReference type="InterPro" id="IPR006571">
    <property type="entry name" value="TLDc_dom"/>
</dbReference>
<dbReference type="InterPro" id="IPR003441">
    <property type="entry name" value="NAC-dom"/>
</dbReference>
<organism evidence="9 10">
    <name type="scientific">Acorus calamus</name>
    <name type="common">Sweet flag</name>
    <dbReference type="NCBI Taxonomy" id="4465"/>
    <lineage>
        <taxon>Eukaryota</taxon>
        <taxon>Viridiplantae</taxon>
        <taxon>Streptophyta</taxon>
        <taxon>Embryophyta</taxon>
        <taxon>Tracheophyta</taxon>
        <taxon>Spermatophyta</taxon>
        <taxon>Magnoliopsida</taxon>
        <taxon>Liliopsida</taxon>
        <taxon>Acoraceae</taxon>
        <taxon>Acorus</taxon>
    </lineage>
</organism>
<dbReference type="Pfam" id="PF02365">
    <property type="entry name" value="NAM"/>
    <property type="match status" value="1"/>
</dbReference>
<dbReference type="SUPFAM" id="SSF101941">
    <property type="entry name" value="NAC domain"/>
    <property type="match status" value="1"/>
</dbReference>
<proteinExistence type="predicted"/>
<dbReference type="GO" id="GO:0003677">
    <property type="term" value="F:DNA binding"/>
    <property type="evidence" value="ECO:0007669"/>
    <property type="project" value="UniProtKB-KW"/>
</dbReference>
<evidence type="ECO:0000256" key="1">
    <source>
        <dbReference type="ARBA" id="ARBA00004123"/>
    </source>
</evidence>
<evidence type="ECO:0000259" key="8">
    <source>
        <dbReference type="PROSITE" id="PS51886"/>
    </source>
</evidence>
<keyword evidence="10" id="KW-1185">Reference proteome</keyword>
<keyword evidence="2" id="KW-0805">Transcription regulation</keyword>
<dbReference type="Gene3D" id="2.170.150.80">
    <property type="entry name" value="NAC domain"/>
    <property type="match status" value="1"/>
</dbReference>